<comment type="subcellular location">
    <subcellularLocation>
        <location evidence="12">Cytoplasm</location>
    </subcellularLocation>
    <text evidence="12">About half TF is bound to the ribosome near the polypeptide exit tunnel while the other half is free in the cytoplasm.</text>
</comment>
<evidence type="ECO:0000256" key="12">
    <source>
        <dbReference type="HAMAP-Rule" id="MF_00303"/>
    </source>
</evidence>
<dbReference type="GO" id="GO:0043022">
    <property type="term" value="F:ribosome binding"/>
    <property type="evidence" value="ECO:0007669"/>
    <property type="project" value="TreeGrafter"/>
</dbReference>
<dbReference type="PROSITE" id="PS50059">
    <property type="entry name" value="FKBP_PPIASE"/>
    <property type="match status" value="1"/>
</dbReference>
<dbReference type="InterPro" id="IPR046357">
    <property type="entry name" value="PPIase_dom_sf"/>
</dbReference>
<reference evidence="16 17" key="1">
    <citation type="journal article" date="2014" name="PLoS ONE">
        <title>Rumen cellulosomics: divergent fiber-degrading strategies revealed by comparative genome-wide analysis of six ruminococcal strains.</title>
        <authorList>
            <person name="Dassa B."/>
            <person name="Borovok I."/>
            <person name="Ruimy-Israeli V."/>
            <person name="Lamed R."/>
            <person name="Flint H.J."/>
            <person name="Duncan S.H."/>
            <person name="Henrissat B."/>
            <person name="Coutinho P."/>
            <person name="Morrison M."/>
            <person name="Mosoni P."/>
            <person name="Yeoman C.J."/>
            <person name="White B.A."/>
            <person name="Bayer E.A."/>
        </authorList>
    </citation>
    <scope>NUCLEOTIDE SEQUENCE [LARGE SCALE GENOMIC DNA]</scope>
    <source>
        <strain evidence="16 17">007c</strain>
    </source>
</reference>
<dbReference type="GO" id="GO:0051083">
    <property type="term" value="P:'de novo' cotranslational protein folding"/>
    <property type="evidence" value="ECO:0007669"/>
    <property type="project" value="TreeGrafter"/>
</dbReference>
<proteinExistence type="inferred from homology"/>
<evidence type="ECO:0000313" key="16">
    <source>
        <dbReference type="EMBL" id="EWM53715.1"/>
    </source>
</evidence>
<evidence type="ECO:0000256" key="9">
    <source>
        <dbReference type="ARBA" id="ARBA00023306"/>
    </source>
</evidence>
<dbReference type="HAMAP" id="MF_00303">
    <property type="entry name" value="Trigger_factor_Tig"/>
    <property type="match status" value="1"/>
</dbReference>
<dbReference type="SUPFAM" id="SSF54534">
    <property type="entry name" value="FKBP-like"/>
    <property type="match status" value="1"/>
</dbReference>
<dbReference type="GO" id="GO:0051301">
    <property type="term" value="P:cell division"/>
    <property type="evidence" value="ECO:0007669"/>
    <property type="project" value="UniProtKB-KW"/>
</dbReference>
<evidence type="ECO:0000256" key="10">
    <source>
        <dbReference type="ARBA" id="ARBA00024849"/>
    </source>
</evidence>
<evidence type="ECO:0000256" key="11">
    <source>
        <dbReference type="ARBA" id="ARBA00029986"/>
    </source>
</evidence>
<evidence type="ECO:0000256" key="7">
    <source>
        <dbReference type="ARBA" id="ARBA00023186"/>
    </source>
</evidence>
<dbReference type="PIRSF" id="PIRSF003095">
    <property type="entry name" value="Trigger_factor"/>
    <property type="match status" value="1"/>
</dbReference>
<dbReference type="InterPro" id="IPR005215">
    <property type="entry name" value="Trig_fac"/>
</dbReference>
<dbReference type="Gene3D" id="1.10.3120.10">
    <property type="entry name" value="Trigger factor, C-terminal domain"/>
    <property type="match status" value="1"/>
</dbReference>
<dbReference type="Gene3D" id="3.10.50.40">
    <property type="match status" value="1"/>
</dbReference>
<dbReference type="eggNOG" id="COG0544">
    <property type="taxonomic scope" value="Bacteria"/>
</dbReference>
<dbReference type="AlphaFoldDB" id="W7UYH9"/>
<name>W7UYH9_RUMFL</name>
<keyword evidence="7 12" id="KW-0143">Chaperone</keyword>
<dbReference type="InterPro" id="IPR027304">
    <property type="entry name" value="Trigger_fact/SurA_dom_sf"/>
</dbReference>
<keyword evidence="9 12" id="KW-0131">Cell cycle</keyword>
<dbReference type="Pfam" id="PF05698">
    <property type="entry name" value="Trigger_C"/>
    <property type="match status" value="1"/>
</dbReference>
<dbReference type="InterPro" id="IPR008881">
    <property type="entry name" value="Trigger_fac_ribosome-bd_bac"/>
</dbReference>
<evidence type="ECO:0000256" key="6">
    <source>
        <dbReference type="ARBA" id="ARBA00023110"/>
    </source>
</evidence>
<evidence type="ECO:0000256" key="5">
    <source>
        <dbReference type="ARBA" id="ARBA00022618"/>
    </source>
</evidence>
<dbReference type="NCBIfam" id="TIGR00115">
    <property type="entry name" value="tig"/>
    <property type="match status" value="1"/>
</dbReference>
<dbReference type="Pfam" id="PF05697">
    <property type="entry name" value="Trigger_N"/>
    <property type="match status" value="1"/>
</dbReference>
<accession>W7UYH9</accession>
<sequence length="435" mass="48854">MSLKSSNKTDVNTTELVISIDAATFEEAVEKEYQRQKKNIQIKGFRKGKVTRKLAEREFGEGAFYEGAINSLLGPEIDAAVKETGLVLVDRPNVEVNSIDKENGVEIKAVCVTKPEIEISDYMGIKAPKEVKKITDEDIEKQIDIIRKKNARIVSVDDRAAQMDDEVVIDFEGFFGDEAFEGGKGEDHPLRLGSGQFIPGFEDQIVGHNIGDEFDVNVTFPEDYQMSDYAGKAATFKCKLKSISYEELPEINDDLVKDATEFETVAEYKDDIKTKLEEAAVGQADSGFENAVMNALIEKVDAPIPNCMFEQRIDALMRSFEQQLQQQGMDIKLYFQYTGMDMDSFRETYRDRAVSEVKLRLALEKIADLENIEVSEEEINNGLADLAAANNIDVETIKRFIPVEDYVTDLRVQKAIELVKENAVVDNSVAEEKAE</sequence>
<dbReference type="Pfam" id="PF00254">
    <property type="entry name" value="FKBP_C"/>
    <property type="match status" value="1"/>
</dbReference>
<dbReference type="OrthoDB" id="9767721at2"/>
<keyword evidence="17" id="KW-1185">Reference proteome</keyword>
<dbReference type="InterPro" id="IPR037041">
    <property type="entry name" value="Trigger_fac_C_sf"/>
</dbReference>
<dbReference type="GO" id="GO:0043335">
    <property type="term" value="P:protein unfolding"/>
    <property type="evidence" value="ECO:0007669"/>
    <property type="project" value="TreeGrafter"/>
</dbReference>
<dbReference type="InterPro" id="IPR008880">
    <property type="entry name" value="Trigger_fac_C"/>
</dbReference>
<dbReference type="SUPFAM" id="SSF102735">
    <property type="entry name" value="Trigger factor ribosome-binding domain"/>
    <property type="match status" value="1"/>
</dbReference>
<dbReference type="EC" id="5.2.1.8" evidence="3 12"/>
<comment type="domain">
    <text evidence="12">Consists of 3 domains; the N-terminus binds the ribosome, the middle domain has PPIase activity, while the C-terminus has intrinsic chaperone activity on its own.</text>
</comment>
<dbReference type="Proteomes" id="UP000019365">
    <property type="component" value="Unassembled WGS sequence"/>
</dbReference>
<dbReference type="EMBL" id="ATAX01000024">
    <property type="protein sequence ID" value="EWM53715.1"/>
    <property type="molecule type" value="Genomic_DNA"/>
</dbReference>
<dbReference type="RefSeq" id="WP_037299139.1">
    <property type="nucleotide sequence ID" value="NZ_ATAX01000024.1"/>
</dbReference>
<dbReference type="GO" id="GO:0015031">
    <property type="term" value="P:protein transport"/>
    <property type="evidence" value="ECO:0007669"/>
    <property type="project" value="UniProtKB-UniRule"/>
</dbReference>
<dbReference type="GO" id="GO:0005737">
    <property type="term" value="C:cytoplasm"/>
    <property type="evidence" value="ECO:0007669"/>
    <property type="project" value="UniProtKB-SubCell"/>
</dbReference>
<organism evidence="16 17">
    <name type="scientific">Ruminococcus flavefaciens 007c</name>
    <dbReference type="NCBI Taxonomy" id="1341157"/>
    <lineage>
        <taxon>Bacteria</taxon>
        <taxon>Bacillati</taxon>
        <taxon>Bacillota</taxon>
        <taxon>Clostridia</taxon>
        <taxon>Eubacteriales</taxon>
        <taxon>Oscillospiraceae</taxon>
        <taxon>Ruminococcus</taxon>
    </lineage>
</organism>
<evidence type="ECO:0000256" key="8">
    <source>
        <dbReference type="ARBA" id="ARBA00023235"/>
    </source>
</evidence>
<dbReference type="GO" id="GO:0044183">
    <property type="term" value="F:protein folding chaperone"/>
    <property type="evidence" value="ECO:0007669"/>
    <property type="project" value="TreeGrafter"/>
</dbReference>
<feature type="domain" description="PPIase FKBP-type" evidence="15">
    <location>
        <begin position="164"/>
        <end position="224"/>
    </location>
</feature>
<dbReference type="GO" id="GO:0003755">
    <property type="term" value="F:peptidyl-prolyl cis-trans isomerase activity"/>
    <property type="evidence" value="ECO:0007669"/>
    <property type="project" value="UniProtKB-UniRule"/>
</dbReference>
<keyword evidence="5 12" id="KW-0132">Cell division</keyword>
<evidence type="ECO:0000256" key="1">
    <source>
        <dbReference type="ARBA" id="ARBA00000971"/>
    </source>
</evidence>
<dbReference type="SUPFAM" id="SSF109998">
    <property type="entry name" value="Triger factor/SurA peptide-binding domain-like"/>
    <property type="match status" value="1"/>
</dbReference>
<comment type="function">
    <text evidence="10 12">Involved in protein export. Acts as a chaperone by maintaining the newly synthesized protein in an open conformation. Functions as a peptidyl-prolyl cis-trans isomerase.</text>
</comment>
<gene>
    <name evidence="12 16" type="primary">tig</name>
    <name evidence="16" type="ORF">RF007C_06545</name>
</gene>
<keyword evidence="12" id="KW-0963">Cytoplasm</keyword>
<dbReference type="PATRIC" id="fig|1341157.4.peg.1741"/>
<dbReference type="PANTHER" id="PTHR30560">
    <property type="entry name" value="TRIGGER FACTOR CHAPERONE AND PEPTIDYL-PROLYL CIS/TRANS ISOMERASE"/>
    <property type="match status" value="1"/>
</dbReference>
<dbReference type="Gene3D" id="3.30.70.1050">
    <property type="entry name" value="Trigger factor ribosome-binding domain"/>
    <property type="match status" value="1"/>
</dbReference>
<evidence type="ECO:0000256" key="2">
    <source>
        <dbReference type="ARBA" id="ARBA00005464"/>
    </source>
</evidence>
<evidence type="ECO:0000256" key="13">
    <source>
        <dbReference type="PROSITE-ProRule" id="PRU00277"/>
    </source>
</evidence>
<evidence type="ECO:0000259" key="15">
    <source>
        <dbReference type="PROSITE" id="PS50059"/>
    </source>
</evidence>
<keyword evidence="6 12" id="KW-0697">Rotamase</keyword>
<dbReference type="PANTHER" id="PTHR30560:SF3">
    <property type="entry name" value="TRIGGER FACTOR-LIKE PROTEIN TIG, CHLOROPLASTIC"/>
    <property type="match status" value="1"/>
</dbReference>
<evidence type="ECO:0000256" key="3">
    <source>
        <dbReference type="ARBA" id="ARBA00013194"/>
    </source>
</evidence>
<evidence type="ECO:0000256" key="14">
    <source>
        <dbReference type="RuleBase" id="RU003914"/>
    </source>
</evidence>
<comment type="catalytic activity">
    <reaction evidence="1 12 13">
        <text>[protein]-peptidylproline (omega=180) = [protein]-peptidylproline (omega=0)</text>
        <dbReference type="Rhea" id="RHEA:16237"/>
        <dbReference type="Rhea" id="RHEA-COMP:10747"/>
        <dbReference type="Rhea" id="RHEA-COMP:10748"/>
        <dbReference type="ChEBI" id="CHEBI:83833"/>
        <dbReference type="ChEBI" id="CHEBI:83834"/>
        <dbReference type="EC" id="5.2.1.8"/>
    </reaction>
</comment>
<evidence type="ECO:0000256" key="4">
    <source>
        <dbReference type="ARBA" id="ARBA00016902"/>
    </source>
</evidence>
<comment type="caution">
    <text evidence="16">The sequence shown here is derived from an EMBL/GenBank/DDBJ whole genome shotgun (WGS) entry which is preliminary data.</text>
</comment>
<keyword evidence="8 12" id="KW-0413">Isomerase</keyword>
<comment type="similarity">
    <text evidence="2 12 14">Belongs to the FKBP-type PPIase family. Tig subfamily.</text>
</comment>
<protein>
    <recommendedName>
        <fullName evidence="4 12">Trigger factor</fullName>
        <shortName evidence="12">TF</shortName>
        <ecNumber evidence="3 12">5.2.1.8</ecNumber>
    </recommendedName>
    <alternativeName>
        <fullName evidence="11 12">PPIase</fullName>
    </alternativeName>
</protein>
<dbReference type="InterPro" id="IPR001179">
    <property type="entry name" value="PPIase_FKBP_dom"/>
</dbReference>
<evidence type="ECO:0000313" key="17">
    <source>
        <dbReference type="Proteomes" id="UP000019365"/>
    </source>
</evidence>
<dbReference type="FunFam" id="3.10.50.40:FF:000001">
    <property type="entry name" value="Trigger factor"/>
    <property type="match status" value="1"/>
</dbReference>
<dbReference type="InterPro" id="IPR036611">
    <property type="entry name" value="Trigger_fac_ribosome-bd_sf"/>
</dbReference>